<dbReference type="AlphaFoldDB" id="A0A1H1PJR2"/>
<keyword evidence="2" id="KW-1185">Reference proteome</keyword>
<name>A0A1H1PJR2_9PSED</name>
<evidence type="ECO:0000313" key="1">
    <source>
        <dbReference type="EMBL" id="SDS11305.1"/>
    </source>
</evidence>
<dbReference type="EMBL" id="LT629777">
    <property type="protein sequence ID" value="SDS11305.1"/>
    <property type="molecule type" value="Genomic_DNA"/>
</dbReference>
<gene>
    <name evidence="1" type="ORF">SAMN05216598_0552</name>
</gene>
<reference evidence="2" key="1">
    <citation type="submission" date="2016-10" db="EMBL/GenBank/DDBJ databases">
        <authorList>
            <person name="Varghese N."/>
            <person name="Submissions S."/>
        </authorList>
    </citation>
    <scope>NUCLEOTIDE SEQUENCE [LARGE SCALE GENOMIC DNA]</scope>
    <source>
        <strain evidence="2">ATCC 23835</strain>
    </source>
</reference>
<accession>A0A1H1PJR2</accession>
<proteinExistence type="predicted"/>
<dbReference type="Proteomes" id="UP000199524">
    <property type="component" value="Chromosome I"/>
</dbReference>
<evidence type="ECO:0000313" key="2">
    <source>
        <dbReference type="Proteomes" id="UP000199524"/>
    </source>
</evidence>
<protein>
    <submittedName>
        <fullName evidence="1">Uncharacterized protein</fullName>
    </submittedName>
</protein>
<sequence length="54" mass="6029">MAFPVPLIGQDKAALREHFSGSQEWQCPMGKCSPTEKKGVPLWLIAMAKGLWEE</sequence>
<organism evidence="1 2">
    <name type="scientific">Pseudomonas asplenii</name>
    <dbReference type="NCBI Taxonomy" id="53407"/>
    <lineage>
        <taxon>Bacteria</taxon>
        <taxon>Pseudomonadati</taxon>
        <taxon>Pseudomonadota</taxon>
        <taxon>Gammaproteobacteria</taxon>
        <taxon>Pseudomonadales</taxon>
        <taxon>Pseudomonadaceae</taxon>
        <taxon>Pseudomonas</taxon>
    </lineage>
</organism>